<dbReference type="Proteomes" id="UP001162483">
    <property type="component" value="Unassembled WGS sequence"/>
</dbReference>
<feature type="chain" id="PRO_5045039162" evidence="1">
    <location>
        <begin position="23"/>
        <end position="46"/>
    </location>
</feature>
<keyword evidence="1" id="KW-0732">Signal</keyword>
<evidence type="ECO:0000313" key="3">
    <source>
        <dbReference type="Proteomes" id="UP001162483"/>
    </source>
</evidence>
<proteinExistence type="predicted"/>
<comment type="caution">
    <text evidence="2">The sequence shown here is derived from an EMBL/GenBank/DDBJ whole genome shotgun (WGS) entry which is preliminary data.</text>
</comment>
<dbReference type="EMBL" id="CATNWA010014214">
    <property type="protein sequence ID" value="CAI9569137.1"/>
    <property type="molecule type" value="Genomic_DNA"/>
</dbReference>
<accession>A0ABN9DCB1</accession>
<name>A0ABN9DCB1_9NEOB</name>
<evidence type="ECO:0000313" key="2">
    <source>
        <dbReference type="EMBL" id="CAI9569137.1"/>
    </source>
</evidence>
<reference evidence="2" key="1">
    <citation type="submission" date="2023-05" db="EMBL/GenBank/DDBJ databases">
        <authorList>
            <person name="Stuckert A."/>
        </authorList>
    </citation>
    <scope>NUCLEOTIDE SEQUENCE</scope>
</reference>
<evidence type="ECO:0000256" key="1">
    <source>
        <dbReference type="SAM" id="SignalP"/>
    </source>
</evidence>
<keyword evidence="3" id="KW-1185">Reference proteome</keyword>
<feature type="signal peptide" evidence="1">
    <location>
        <begin position="1"/>
        <end position="22"/>
    </location>
</feature>
<gene>
    <name evidence="2" type="ORF">SPARVUS_LOCUS6868504</name>
</gene>
<organism evidence="2 3">
    <name type="scientific">Staurois parvus</name>
    <dbReference type="NCBI Taxonomy" id="386267"/>
    <lineage>
        <taxon>Eukaryota</taxon>
        <taxon>Metazoa</taxon>
        <taxon>Chordata</taxon>
        <taxon>Craniata</taxon>
        <taxon>Vertebrata</taxon>
        <taxon>Euteleostomi</taxon>
        <taxon>Amphibia</taxon>
        <taxon>Batrachia</taxon>
        <taxon>Anura</taxon>
        <taxon>Neobatrachia</taxon>
        <taxon>Ranoidea</taxon>
        <taxon>Ranidae</taxon>
        <taxon>Staurois</taxon>
    </lineage>
</organism>
<protein>
    <submittedName>
        <fullName evidence="2">Uncharacterized protein</fullName>
    </submittedName>
</protein>
<sequence length="46" mass="5044">MHLASWPLSSISFLHLAPSLFSCPQLLSSCIMSAVSDHLLYHVCSL</sequence>